<evidence type="ECO:0000256" key="1">
    <source>
        <dbReference type="HAMAP-Rule" id="MF_00122"/>
    </source>
</evidence>
<evidence type="ECO:0000313" key="2">
    <source>
        <dbReference type="EMBL" id="TDQ38511.1"/>
    </source>
</evidence>
<dbReference type="InterPro" id="IPR003837">
    <property type="entry name" value="GatC"/>
</dbReference>
<dbReference type="SUPFAM" id="SSF141000">
    <property type="entry name" value="Glu-tRNAGln amidotransferase C subunit"/>
    <property type="match status" value="1"/>
</dbReference>
<keyword evidence="1" id="KW-0547">Nucleotide-binding</keyword>
<keyword evidence="1" id="KW-0067">ATP-binding</keyword>
<gene>
    <name evidence="1" type="primary">gatC</name>
    <name evidence="2" type="ORF">DFQ45_10486</name>
</gene>
<dbReference type="GO" id="GO:0050567">
    <property type="term" value="F:glutaminyl-tRNA synthase (glutamine-hydrolyzing) activity"/>
    <property type="evidence" value="ECO:0007669"/>
    <property type="project" value="UniProtKB-UniRule"/>
</dbReference>
<dbReference type="GO" id="GO:0005524">
    <property type="term" value="F:ATP binding"/>
    <property type="evidence" value="ECO:0007669"/>
    <property type="project" value="UniProtKB-KW"/>
</dbReference>
<comment type="caution">
    <text evidence="2">The sequence shown here is derived from an EMBL/GenBank/DDBJ whole genome shotgun (WGS) entry which is preliminary data.</text>
</comment>
<keyword evidence="2" id="KW-0808">Transferase</keyword>
<name>A0A4R6TY68_9GAMM</name>
<reference evidence="2 3" key="1">
    <citation type="submission" date="2019-03" db="EMBL/GenBank/DDBJ databases">
        <title>Genomic Encyclopedia of Type Strains, Phase IV (KMG-IV): sequencing the most valuable type-strain genomes for metagenomic binning, comparative biology and taxonomic classification.</title>
        <authorList>
            <person name="Goeker M."/>
        </authorList>
    </citation>
    <scope>NUCLEOTIDE SEQUENCE [LARGE SCALE GENOMIC DNA]</scope>
    <source>
        <strain evidence="2 3">DSM 28679</strain>
    </source>
</reference>
<comment type="catalytic activity">
    <reaction evidence="1">
        <text>L-aspartyl-tRNA(Asn) + L-glutamine + ATP + H2O = L-asparaginyl-tRNA(Asn) + L-glutamate + ADP + phosphate + 2 H(+)</text>
        <dbReference type="Rhea" id="RHEA:14513"/>
        <dbReference type="Rhea" id="RHEA-COMP:9674"/>
        <dbReference type="Rhea" id="RHEA-COMP:9677"/>
        <dbReference type="ChEBI" id="CHEBI:15377"/>
        <dbReference type="ChEBI" id="CHEBI:15378"/>
        <dbReference type="ChEBI" id="CHEBI:29985"/>
        <dbReference type="ChEBI" id="CHEBI:30616"/>
        <dbReference type="ChEBI" id="CHEBI:43474"/>
        <dbReference type="ChEBI" id="CHEBI:58359"/>
        <dbReference type="ChEBI" id="CHEBI:78515"/>
        <dbReference type="ChEBI" id="CHEBI:78516"/>
        <dbReference type="ChEBI" id="CHEBI:456216"/>
    </reaction>
</comment>
<dbReference type="PANTHER" id="PTHR15004:SF0">
    <property type="entry name" value="GLUTAMYL-TRNA(GLN) AMIDOTRANSFERASE SUBUNIT C, MITOCHONDRIAL"/>
    <property type="match status" value="1"/>
</dbReference>
<dbReference type="GO" id="GO:0006412">
    <property type="term" value="P:translation"/>
    <property type="evidence" value="ECO:0007669"/>
    <property type="project" value="UniProtKB-UniRule"/>
</dbReference>
<dbReference type="EMBL" id="SNYK01000004">
    <property type="protein sequence ID" value="TDQ38511.1"/>
    <property type="molecule type" value="Genomic_DNA"/>
</dbReference>
<dbReference type="GO" id="GO:0070681">
    <property type="term" value="P:glutaminyl-tRNAGln biosynthesis via transamidation"/>
    <property type="evidence" value="ECO:0007669"/>
    <property type="project" value="TreeGrafter"/>
</dbReference>
<dbReference type="PANTHER" id="PTHR15004">
    <property type="entry name" value="GLUTAMYL-TRNA(GLN) AMIDOTRANSFERASE SUBUNIT C, MITOCHONDRIAL"/>
    <property type="match status" value="1"/>
</dbReference>
<sequence>MAFTSTDVQTLARLTQIRLDNDGPDRLASNLDQLTALTECISGVATNGIEPLVSPLDMTQRLRADVVSEPNQRELYQSLAPATENGLYLVPKVLD</sequence>
<protein>
    <recommendedName>
        <fullName evidence="1">Aspartyl/glutamyl-tRNA(Asn/Gln) amidotransferase subunit C</fullName>
        <shortName evidence="1">Asp/Glu-ADT subunit C</shortName>
        <ecNumber evidence="1">6.3.5.-</ecNumber>
    </recommendedName>
</protein>
<accession>A0A4R6TY68</accession>
<dbReference type="NCBIfam" id="TIGR00135">
    <property type="entry name" value="gatC"/>
    <property type="match status" value="1"/>
</dbReference>
<proteinExistence type="inferred from homology"/>
<keyword evidence="1" id="KW-0648">Protein biosynthesis</keyword>
<comment type="similarity">
    <text evidence="1">Belongs to the GatC family.</text>
</comment>
<evidence type="ECO:0000313" key="3">
    <source>
        <dbReference type="Proteomes" id="UP000294575"/>
    </source>
</evidence>
<dbReference type="InterPro" id="IPR036113">
    <property type="entry name" value="Asp/Glu-ADT_sf_sub_c"/>
</dbReference>
<dbReference type="OrthoDB" id="9794326at2"/>
<comment type="subunit">
    <text evidence="1">Heterotrimer of A, B and C subunits.</text>
</comment>
<dbReference type="RefSeq" id="WP_101496226.1">
    <property type="nucleotide sequence ID" value="NZ_LNJZ01000005.1"/>
</dbReference>
<organism evidence="2 3">
    <name type="scientific">Thiopseudomonas denitrificans</name>
    <dbReference type="NCBI Taxonomy" id="1501432"/>
    <lineage>
        <taxon>Bacteria</taxon>
        <taxon>Pseudomonadati</taxon>
        <taxon>Pseudomonadota</taxon>
        <taxon>Gammaproteobacteria</taxon>
        <taxon>Pseudomonadales</taxon>
        <taxon>Pseudomonadaceae</taxon>
        <taxon>Thiopseudomonas</taxon>
    </lineage>
</organism>
<keyword evidence="1" id="KW-0436">Ligase</keyword>
<comment type="function">
    <text evidence="1">Allows the formation of correctly charged Asn-tRNA(Asn) or Gln-tRNA(Gln) through the transamidation of misacylated Asp-tRNA(Asn) or Glu-tRNA(Gln) in organisms which lack either or both of asparaginyl-tRNA or glutaminyl-tRNA synthetases. The reaction takes place in the presence of glutamine and ATP through an activated phospho-Asp-tRNA(Asn) or phospho-Glu-tRNA(Gln).</text>
</comment>
<dbReference type="HAMAP" id="MF_00122">
    <property type="entry name" value="GatC"/>
    <property type="match status" value="1"/>
</dbReference>
<dbReference type="Proteomes" id="UP000294575">
    <property type="component" value="Unassembled WGS sequence"/>
</dbReference>
<dbReference type="EC" id="6.3.5.-" evidence="1"/>
<dbReference type="Pfam" id="PF02686">
    <property type="entry name" value="GatC"/>
    <property type="match status" value="1"/>
</dbReference>
<comment type="catalytic activity">
    <reaction evidence="1">
        <text>L-glutamyl-tRNA(Gln) + L-glutamine + ATP + H2O = L-glutaminyl-tRNA(Gln) + L-glutamate + ADP + phosphate + H(+)</text>
        <dbReference type="Rhea" id="RHEA:17521"/>
        <dbReference type="Rhea" id="RHEA-COMP:9681"/>
        <dbReference type="Rhea" id="RHEA-COMP:9684"/>
        <dbReference type="ChEBI" id="CHEBI:15377"/>
        <dbReference type="ChEBI" id="CHEBI:15378"/>
        <dbReference type="ChEBI" id="CHEBI:29985"/>
        <dbReference type="ChEBI" id="CHEBI:30616"/>
        <dbReference type="ChEBI" id="CHEBI:43474"/>
        <dbReference type="ChEBI" id="CHEBI:58359"/>
        <dbReference type="ChEBI" id="CHEBI:78520"/>
        <dbReference type="ChEBI" id="CHEBI:78521"/>
        <dbReference type="ChEBI" id="CHEBI:456216"/>
    </reaction>
</comment>
<dbReference type="AlphaFoldDB" id="A0A4R6TY68"/>
<dbReference type="GO" id="GO:0016740">
    <property type="term" value="F:transferase activity"/>
    <property type="evidence" value="ECO:0007669"/>
    <property type="project" value="UniProtKB-KW"/>
</dbReference>
<dbReference type="GO" id="GO:0050566">
    <property type="term" value="F:asparaginyl-tRNA synthase (glutamine-hydrolyzing) activity"/>
    <property type="evidence" value="ECO:0007669"/>
    <property type="project" value="RHEA"/>
</dbReference>
<dbReference type="GO" id="GO:0006450">
    <property type="term" value="P:regulation of translational fidelity"/>
    <property type="evidence" value="ECO:0007669"/>
    <property type="project" value="InterPro"/>
</dbReference>
<keyword evidence="3" id="KW-1185">Reference proteome</keyword>